<organism evidence="2 3">
    <name type="scientific">Aspergillus welwitschiae</name>
    <dbReference type="NCBI Taxonomy" id="1341132"/>
    <lineage>
        <taxon>Eukaryota</taxon>
        <taxon>Fungi</taxon>
        <taxon>Dikarya</taxon>
        <taxon>Ascomycota</taxon>
        <taxon>Pezizomycotina</taxon>
        <taxon>Eurotiomycetes</taxon>
        <taxon>Eurotiomycetidae</taxon>
        <taxon>Eurotiales</taxon>
        <taxon>Aspergillaceae</taxon>
        <taxon>Aspergillus</taxon>
        <taxon>Aspergillus subgen. Circumdati</taxon>
    </lineage>
</organism>
<reference evidence="2 3" key="1">
    <citation type="submission" date="2018-07" db="EMBL/GenBank/DDBJ databases">
        <title>The genomes of Aspergillus section Nigri reveals drivers in fungal speciation.</title>
        <authorList>
            <consortium name="DOE Joint Genome Institute"/>
            <person name="Vesth T.C."/>
            <person name="Nybo J."/>
            <person name="Theobald S."/>
            <person name="Brandl J."/>
            <person name="Frisvad J.C."/>
            <person name="Nielsen K.F."/>
            <person name="Lyhne E.K."/>
            <person name="Kogle M.E."/>
            <person name="Kuo A."/>
            <person name="Riley R."/>
            <person name="Clum A."/>
            <person name="Nolan M."/>
            <person name="Lipzen A."/>
            <person name="Salamov A."/>
            <person name="Henrissat B."/>
            <person name="Wiebenga A."/>
            <person name="De vries R.P."/>
            <person name="Grigoriev I.V."/>
            <person name="Mortensen U.H."/>
            <person name="Andersen M.R."/>
            <person name="Baker S.E."/>
        </authorList>
    </citation>
    <scope>NUCLEOTIDE SEQUENCE [LARGE SCALE GENOMIC DNA]</scope>
    <source>
        <strain evidence="2 3">CBS 139.54b</strain>
    </source>
</reference>
<evidence type="ECO:0000313" key="2">
    <source>
        <dbReference type="EMBL" id="RDH26772.1"/>
    </source>
</evidence>
<proteinExistence type="predicted"/>
<evidence type="ECO:0000256" key="1">
    <source>
        <dbReference type="SAM" id="SignalP"/>
    </source>
</evidence>
<feature type="chain" id="PRO_5017825813" evidence="1">
    <location>
        <begin position="22"/>
        <end position="162"/>
    </location>
</feature>
<accession>A0A3F3PJ55</accession>
<keyword evidence="3" id="KW-1185">Reference proteome</keyword>
<gene>
    <name evidence="2" type="ORF">BDQ94DRAFT_154999</name>
</gene>
<dbReference type="Proteomes" id="UP000253729">
    <property type="component" value="Unassembled WGS sequence"/>
</dbReference>
<feature type="signal peptide" evidence="1">
    <location>
        <begin position="1"/>
        <end position="21"/>
    </location>
</feature>
<name>A0A3F3PJ55_9EURO</name>
<dbReference type="RefSeq" id="XP_026619794.1">
    <property type="nucleotide sequence ID" value="XM_026768396.1"/>
</dbReference>
<keyword evidence="1" id="KW-0732">Signal</keyword>
<dbReference type="EMBL" id="KZ852118">
    <property type="protein sequence ID" value="RDH26772.1"/>
    <property type="molecule type" value="Genomic_DNA"/>
</dbReference>
<evidence type="ECO:0000313" key="3">
    <source>
        <dbReference type="Proteomes" id="UP000253729"/>
    </source>
</evidence>
<dbReference type="GeneID" id="38136752"/>
<sequence length="162" mass="17198">MHLPLATLTPTLLAAVTAVTAATLPGKFTLASQNGDLVRTDGQNIFLGARESGHPKLVLSSSSGGEVTYTAKEQTPTGGQYLFVVSNDVEPVGLTSPHSGQLPEDGQISNFSVRDDGVFVHGGKPWFAVDPDVMGSRKIFWLGLGHSKYQQVLLSVNECEDC</sequence>
<dbReference type="AlphaFoldDB" id="A0A3F3PJ55"/>
<protein>
    <submittedName>
        <fullName evidence="2">Uncharacterized protein</fullName>
    </submittedName>
</protein>